<dbReference type="BRENDA" id="3.1.3.8">
    <property type="organism ID" value="13804"/>
</dbReference>
<dbReference type="HOGENOM" id="CLU_026803_0_0_1"/>
<evidence type="ECO:0000313" key="2">
    <source>
        <dbReference type="EMBL" id="AEO58707.1"/>
    </source>
</evidence>
<dbReference type="GeneID" id="11513427"/>
<dbReference type="OrthoDB" id="425936at2759"/>
<evidence type="ECO:0000259" key="1">
    <source>
        <dbReference type="Pfam" id="PF13449"/>
    </source>
</evidence>
<dbReference type="KEGG" id="mtm:MYCTH_2306203"/>
<dbReference type="Pfam" id="PF13449">
    <property type="entry name" value="Phytase-like"/>
    <property type="match status" value="1"/>
</dbReference>
<dbReference type="EMBL" id="CP003005">
    <property type="protein sequence ID" value="AEO58707.1"/>
    <property type="molecule type" value="Genomic_DNA"/>
</dbReference>
<dbReference type="RefSeq" id="XP_003663952.1">
    <property type="nucleotide sequence ID" value="XM_003663904.1"/>
</dbReference>
<dbReference type="Proteomes" id="UP000007322">
    <property type="component" value="Chromosome 4"/>
</dbReference>
<dbReference type="PANTHER" id="PTHR37957:SF1">
    <property type="entry name" value="PHYTASE-LIKE DOMAIN-CONTAINING PROTEIN"/>
    <property type="match status" value="1"/>
</dbReference>
<dbReference type="AlphaFoldDB" id="G2QH47"/>
<dbReference type="OMA" id="DYRPRLN"/>
<protein>
    <recommendedName>
        <fullName evidence="1">Phytase-like domain-containing protein</fullName>
    </recommendedName>
</protein>
<dbReference type="InParanoid" id="G2QH47"/>
<feature type="domain" description="Phytase-like" evidence="1">
    <location>
        <begin position="112"/>
        <end position="398"/>
    </location>
</feature>
<dbReference type="InterPro" id="IPR027372">
    <property type="entry name" value="Phytase-like_dom"/>
</dbReference>
<proteinExistence type="predicted"/>
<dbReference type="VEuPathDB" id="FungiDB:MYCTH_2306203"/>
<sequence length="555" mass="60265">MPMPSLRRLAVVGLASHAACTSIKYTTPPAASVICNEHSYTYQGLAGYGSLPSDARDQYGDTISFGSSMAIKNWTRTGNKYKGTMYGLPDRGWNTNGTQNTIPRVHVFELSLTETEATVSKPSGPNVEFKYQRTILLHGPDGKPMTGLDPDFTGGLTYPGFPTMPAATYPGDGFGGPGPGDKRISLDAEGLVVEEDGSFWISDEYGPFLYRFDEKGRMTAAIQPPDALLPIRNGNVSFNSNTPPIYDSSLVPSPEDPDHGRQNNQGFEGLTISADGKTLWAMLQSAAEQDGGASSSKRRNTRLLKYALRRTDKKKTKNKKKGGDVEVTYEAEYAVPLPTYENSKGKTRVAAQSEIHYVSDSQLLVLARDSDAGRGRDDPLSRYRHVDIVDISGATNIAGPRFDDVRNGNITVGGTSDPSDDLVDGITPAKLCPFIDYNLNSELNKFRTAEGDLVHNGEPVNLGLLNEKWEALALVPVIPDTKGKGKDEGGTCGGKRDGDEYYLFTLSDNDFITNNGYADFGKIHYVDDSATVPFLNSQALVFRITLPRGSKPLIS</sequence>
<keyword evidence="3" id="KW-1185">Reference proteome</keyword>
<name>G2QH47_THET4</name>
<dbReference type="eggNOG" id="ENOG502QPYR">
    <property type="taxonomic scope" value="Eukaryota"/>
</dbReference>
<organism evidence="2 3">
    <name type="scientific">Thermothelomyces thermophilus (strain ATCC 42464 / BCRC 31852 / DSM 1799)</name>
    <name type="common">Sporotrichum thermophile</name>
    <dbReference type="NCBI Taxonomy" id="573729"/>
    <lineage>
        <taxon>Eukaryota</taxon>
        <taxon>Fungi</taxon>
        <taxon>Dikarya</taxon>
        <taxon>Ascomycota</taxon>
        <taxon>Pezizomycotina</taxon>
        <taxon>Sordariomycetes</taxon>
        <taxon>Sordariomycetidae</taxon>
        <taxon>Sordariales</taxon>
        <taxon>Chaetomiaceae</taxon>
        <taxon>Thermothelomyces</taxon>
    </lineage>
</organism>
<dbReference type="SUPFAM" id="SSF63829">
    <property type="entry name" value="Calcium-dependent phosphotriesterase"/>
    <property type="match status" value="1"/>
</dbReference>
<evidence type="ECO:0000313" key="3">
    <source>
        <dbReference type="Proteomes" id="UP000007322"/>
    </source>
</evidence>
<dbReference type="PANTHER" id="PTHR37957">
    <property type="entry name" value="BLR7070 PROTEIN"/>
    <property type="match status" value="1"/>
</dbReference>
<reference evidence="2 3" key="1">
    <citation type="journal article" date="2011" name="Nat. Biotechnol.">
        <title>Comparative genomic analysis of the thermophilic biomass-degrading fungi Myceliophthora thermophila and Thielavia terrestris.</title>
        <authorList>
            <person name="Berka R.M."/>
            <person name="Grigoriev I.V."/>
            <person name="Otillar R."/>
            <person name="Salamov A."/>
            <person name="Grimwood J."/>
            <person name="Reid I."/>
            <person name="Ishmael N."/>
            <person name="John T."/>
            <person name="Darmond C."/>
            <person name="Moisan M.-C."/>
            <person name="Henrissat B."/>
            <person name="Coutinho P.M."/>
            <person name="Lombard V."/>
            <person name="Natvig D.O."/>
            <person name="Lindquist E."/>
            <person name="Schmutz J."/>
            <person name="Lucas S."/>
            <person name="Harris P."/>
            <person name="Powlowski J."/>
            <person name="Bellemare A."/>
            <person name="Taylor D."/>
            <person name="Butler G."/>
            <person name="de Vries R.P."/>
            <person name="Allijn I.E."/>
            <person name="van den Brink J."/>
            <person name="Ushinsky S."/>
            <person name="Storms R."/>
            <person name="Powell A.J."/>
            <person name="Paulsen I.T."/>
            <person name="Elbourne L.D.H."/>
            <person name="Baker S.E."/>
            <person name="Magnuson J."/>
            <person name="LaBoissiere S."/>
            <person name="Clutterbuck A.J."/>
            <person name="Martinez D."/>
            <person name="Wogulis M."/>
            <person name="de Leon A.L."/>
            <person name="Rey M.W."/>
            <person name="Tsang A."/>
        </authorList>
    </citation>
    <scope>NUCLEOTIDE SEQUENCE [LARGE SCALE GENOMIC DNA]</scope>
    <source>
        <strain evidence="3">ATCC 42464 / BCRC 31852 / DSM 1799</strain>
    </source>
</reference>
<accession>G2QH47</accession>
<gene>
    <name evidence="2" type="ORF">MYCTH_2306203</name>
</gene>